<dbReference type="RefSeq" id="WP_246921000.1">
    <property type="nucleotide sequence ID" value="NZ_CP140151.1"/>
</dbReference>
<evidence type="ECO:0000256" key="1">
    <source>
        <dbReference type="SAM" id="Coils"/>
    </source>
</evidence>
<proteinExistence type="predicted"/>
<keyword evidence="3" id="KW-1185">Reference proteome</keyword>
<feature type="coiled-coil region" evidence="1">
    <location>
        <begin position="214"/>
        <end position="283"/>
    </location>
</feature>
<reference evidence="2 3" key="1">
    <citation type="submission" date="2023-11" db="EMBL/GenBank/DDBJ databases">
        <title>MicrobeMod: A computational toolkit for identifying prokaryotic methylation and restriction-modification with nanopore sequencing.</title>
        <authorList>
            <person name="Crits-Christoph A."/>
            <person name="Kang S.C."/>
            <person name="Lee H."/>
            <person name="Ostrov N."/>
        </authorList>
    </citation>
    <scope>NUCLEOTIDE SEQUENCE [LARGE SCALE GENOMIC DNA]</scope>
    <source>
        <strain evidence="2 3">ATCC 43984</strain>
    </source>
</reference>
<keyword evidence="1" id="KW-0175">Coiled coil</keyword>
<evidence type="ECO:0000313" key="2">
    <source>
        <dbReference type="EMBL" id="WQH08910.1"/>
    </source>
</evidence>
<sequence length="329" mass="37135">MQSVTAGTVPEGTNINAKANQLILVNLSSMGGEDWLEAMRDAGQPWHEELIDDLSQVKALLQSQPRFHALICYDSSERQIANCLGKGRAPSQALANWTNQTDALLELYREHYQRITLVTQEDFEAEPKALCEQLSTRSGIALGRVDPAKPANTAETDPVHQSQRAMYLLLARQALEHPPAKRLLQELEASSLPLDNSTDLLEWLDGTYDLLKQSSGSSTEYEELKNKLEDVQQENDLVIEQLHKTQEELEQYLLGNKNGGQKVEKLERNIQQKNEKLHSFSQKNKWLRGQLETKKKELNSLRSSKSWALTAPLRKVMHIFNGKKNKGAA</sequence>
<protein>
    <submittedName>
        <fullName evidence="2">Uncharacterized protein</fullName>
    </submittedName>
</protein>
<name>A0ABZ0YA14_9GAMM</name>
<organism evidence="2 3">
    <name type="scientific">Chromohalobacter canadensis</name>
    <dbReference type="NCBI Taxonomy" id="141389"/>
    <lineage>
        <taxon>Bacteria</taxon>
        <taxon>Pseudomonadati</taxon>
        <taxon>Pseudomonadota</taxon>
        <taxon>Gammaproteobacteria</taxon>
        <taxon>Oceanospirillales</taxon>
        <taxon>Halomonadaceae</taxon>
        <taxon>Chromohalobacter</taxon>
    </lineage>
</organism>
<dbReference type="EMBL" id="CP140151">
    <property type="protein sequence ID" value="WQH08910.1"/>
    <property type="molecule type" value="Genomic_DNA"/>
</dbReference>
<dbReference type="Proteomes" id="UP001321908">
    <property type="component" value="Chromosome"/>
</dbReference>
<gene>
    <name evidence="2" type="ORF">SR908_15790</name>
</gene>
<accession>A0ABZ0YA14</accession>
<evidence type="ECO:0000313" key="3">
    <source>
        <dbReference type="Proteomes" id="UP001321908"/>
    </source>
</evidence>